<evidence type="ECO:0000256" key="3">
    <source>
        <dbReference type="SAM" id="Phobius"/>
    </source>
</evidence>
<sequence>MQKHFKIMILLACLLMINTQLFAKNIQYVSDELTIPMRTGPTTSNKILKFLTSGMKVEVLELSDDKNYSRIMLAGDESKSGWVETRSLMSQPSAREQLVAVNKSNEALKDKQVTLKAELSALQKRNDELQEAQSQLEKKYMDLQNTLARLRADVAEPIRIADENEQLKQQLHHEQNKNIDLVKKNAFLEDQNTKQWFMIGAGVSMGSLILGLLITRIRWKRRDSWGYR</sequence>
<protein>
    <submittedName>
        <fullName evidence="5">SH3 domain protein</fullName>
    </submittedName>
</protein>
<evidence type="ECO:0000256" key="4">
    <source>
        <dbReference type="SAM" id="SignalP"/>
    </source>
</evidence>
<keyword evidence="3" id="KW-0472">Membrane</keyword>
<feature type="signal peptide" evidence="4">
    <location>
        <begin position="1"/>
        <end position="23"/>
    </location>
</feature>
<keyword evidence="2" id="KW-0175">Coiled coil</keyword>
<feature type="transmembrane region" description="Helical" evidence="3">
    <location>
        <begin position="196"/>
        <end position="215"/>
    </location>
</feature>
<dbReference type="InterPro" id="IPR016476">
    <property type="entry name" value="SH3_dom_pro"/>
</dbReference>
<dbReference type="Gene3D" id="2.30.30.40">
    <property type="entry name" value="SH3 Domains"/>
    <property type="match status" value="1"/>
</dbReference>
<evidence type="ECO:0000313" key="5">
    <source>
        <dbReference type="EMBL" id="SEO87607.1"/>
    </source>
</evidence>
<evidence type="ECO:0000256" key="2">
    <source>
        <dbReference type="SAM" id="Coils"/>
    </source>
</evidence>
<keyword evidence="3" id="KW-0812">Transmembrane</keyword>
<name>A0A1H8T9J3_9PROT</name>
<evidence type="ECO:0000256" key="1">
    <source>
        <dbReference type="ARBA" id="ARBA00022729"/>
    </source>
</evidence>
<dbReference type="Proteomes" id="UP000198814">
    <property type="component" value="Unassembled WGS sequence"/>
</dbReference>
<keyword evidence="3" id="KW-1133">Transmembrane helix</keyword>
<keyword evidence="1 4" id="KW-0732">Signal</keyword>
<gene>
    <name evidence="5" type="ORF">SAMN05216333_12310</name>
</gene>
<dbReference type="EMBL" id="FODO01000023">
    <property type="protein sequence ID" value="SEO87607.1"/>
    <property type="molecule type" value="Genomic_DNA"/>
</dbReference>
<organism evidence="5 6">
    <name type="scientific">Nitrosomonas oligotropha</name>
    <dbReference type="NCBI Taxonomy" id="42354"/>
    <lineage>
        <taxon>Bacteria</taxon>
        <taxon>Pseudomonadati</taxon>
        <taxon>Pseudomonadota</taxon>
        <taxon>Betaproteobacteria</taxon>
        <taxon>Nitrosomonadales</taxon>
        <taxon>Nitrosomonadaceae</taxon>
        <taxon>Nitrosomonas</taxon>
    </lineage>
</organism>
<feature type="coiled-coil region" evidence="2">
    <location>
        <begin position="105"/>
        <end position="184"/>
    </location>
</feature>
<dbReference type="OrthoDB" id="5418566at2"/>
<accession>A0A1H8T9J3</accession>
<evidence type="ECO:0000313" key="6">
    <source>
        <dbReference type="Proteomes" id="UP000198814"/>
    </source>
</evidence>
<feature type="chain" id="PRO_5011732159" evidence="4">
    <location>
        <begin position="24"/>
        <end position="228"/>
    </location>
</feature>
<dbReference type="RefSeq" id="WP_090321079.1">
    <property type="nucleotide sequence ID" value="NZ_FNOE01000024.1"/>
</dbReference>
<dbReference type="NCBIfam" id="TIGR04211">
    <property type="entry name" value="SH3_and_anchor"/>
    <property type="match status" value="1"/>
</dbReference>
<dbReference type="AlphaFoldDB" id="A0A1H8T9J3"/>
<proteinExistence type="predicted"/>
<keyword evidence="6" id="KW-1185">Reference proteome</keyword>
<dbReference type="STRING" id="42354.SAMN05216333_12310"/>
<reference evidence="6" key="1">
    <citation type="submission" date="2016-10" db="EMBL/GenBank/DDBJ databases">
        <authorList>
            <person name="Varghese N."/>
            <person name="Submissions S."/>
        </authorList>
    </citation>
    <scope>NUCLEOTIDE SEQUENCE [LARGE SCALE GENOMIC DNA]</scope>
    <source>
        <strain evidence="6">Nm76</strain>
    </source>
</reference>